<reference evidence="2" key="3">
    <citation type="submission" date="2025-09" db="UniProtKB">
        <authorList>
            <consortium name="Ensembl"/>
        </authorList>
    </citation>
    <scope>IDENTIFICATION</scope>
</reference>
<feature type="region of interest" description="Disordered" evidence="1">
    <location>
        <begin position="46"/>
        <end position="100"/>
    </location>
</feature>
<reference evidence="2" key="2">
    <citation type="submission" date="2025-08" db="UniProtKB">
        <authorList>
            <consortium name="Ensembl"/>
        </authorList>
    </citation>
    <scope>IDENTIFICATION</scope>
</reference>
<name>A0A8C2YBS7_COTJA</name>
<sequence length="116" mass="12562">IAEPGAPAVLDQAGQYFLPSELMAQQMASPGCSGQLFCCTGTKGSKRLQSKSISTPKAAHSAREGKSSWWRNWTQGLVPGSPSRSSQQRGRQDWSTDGKQELQSGVFFTWLLTGNN</sequence>
<proteinExistence type="predicted"/>
<reference evidence="2" key="1">
    <citation type="submission" date="2015-11" db="EMBL/GenBank/DDBJ databases">
        <authorList>
            <consortium name="International Coturnix japonica Genome Analysis Consortium"/>
            <person name="Warren W."/>
            <person name="Burt D.W."/>
            <person name="Antin P.B."/>
            <person name="Lanford R."/>
            <person name="Gros J."/>
            <person name="Wilson R.K."/>
        </authorList>
    </citation>
    <scope>NUCLEOTIDE SEQUENCE [LARGE SCALE GENOMIC DNA]</scope>
</reference>
<accession>A0A8C2YBS7</accession>
<organism evidence="2 3">
    <name type="scientific">Coturnix japonica</name>
    <name type="common">Japanese quail</name>
    <name type="synonym">Coturnix coturnix japonica</name>
    <dbReference type="NCBI Taxonomy" id="93934"/>
    <lineage>
        <taxon>Eukaryota</taxon>
        <taxon>Metazoa</taxon>
        <taxon>Chordata</taxon>
        <taxon>Craniata</taxon>
        <taxon>Vertebrata</taxon>
        <taxon>Euteleostomi</taxon>
        <taxon>Archelosauria</taxon>
        <taxon>Archosauria</taxon>
        <taxon>Dinosauria</taxon>
        <taxon>Saurischia</taxon>
        <taxon>Theropoda</taxon>
        <taxon>Coelurosauria</taxon>
        <taxon>Aves</taxon>
        <taxon>Neognathae</taxon>
        <taxon>Galloanserae</taxon>
        <taxon>Galliformes</taxon>
        <taxon>Phasianidae</taxon>
        <taxon>Perdicinae</taxon>
        <taxon>Coturnix</taxon>
    </lineage>
</organism>
<dbReference type="Proteomes" id="UP000694412">
    <property type="component" value="Chromosome 5"/>
</dbReference>
<dbReference type="AlphaFoldDB" id="A0A8C2YBS7"/>
<dbReference type="Ensembl" id="ENSCJPT00005020961.1">
    <property type="protein sequence ID" value="ENSCJPP00005014768.1"/>
    <property type="gene ID" value="ENSCJPG00005012297.1"/>
</dbReference>
<evidence type="ECO:0000313" key="2">
    <source>
        <dbReference type="Ensembl" id="ENSCJPP00005014768.1"/>
    </source>
</evidence>
<feature type="compositionally biased region" description="Basic and acidic residues" evidence="1">
    <location>
        <begin position="90"/>
        <end position="100"/>
    </location>
</feature>
<evidence type="ECO:0000256" key="1">
    <source>
        <dbReference type="SAM" id="MobiDB-lite"/>
    </source>
</evidence>
<feature type="compositionally biased region" description="Low complexity" evidence="1">
    <location>
        <begin position="79"/>
        <end position="89"/>
    </location>
</feature>
<protein>
    <submittedName>
        <fullName evidence="2">Uncharacterized protein</fullName>
    </submittedName>
</protein>
<evidence type="ECO:0000313" key="3">
    <source>
        <dbReference type="Proteomes" id="UP000694412"/>
    </source>
</evidence>
<keyword evidence="3" id="KW-1185">Reference proteome</keyword>